<dbReference type="RefSeq" id="WP_220380611.1">
    <property type="nucleotide sequence ID" value="NZ_CP080544.1"/>
</dbReference>
<accession>A0ABX8WSI8</accession>
<sequence length="62" mass="6495">MKQSAYAKLVGTIFALLALFHVCRLVVGLPIDVGGWAMPNALSILGLVVAGALSWLGFKAKP</sequence>
<keyword evidence="1" id="KW-0812">Transmembrane</keyword>
<feature type="transmembrane region" description="Helical" evidence="1">
    <location>
        <begin position="38"/>
        <end position="58"/>
    </location>
</feature>
<evidence type="ECO:0000256" key="1">
    <source>
        <dbReference type="SAM" id="Phobius"/>
    </source>
</evidence>
<gene>
    <name evidence="2" type="ORF">H8L67_04835</name>
</gene>
<evidence type="ECO:0000313" key="3">
    <source>
        <dbReference type="Proteomes" id="UP000824755"/>
    </source>
</evidence>
<keyword evidence="1" id="KW-0472">Membrane</keyword>
<organism evidence="2 3">
    <name type="scientific">Lysobacter soyae</name>
    <dbReference type="NCBI Taxonomy" id="2764185"/>
    <lineage>
        <taxon>Bacteria</taxon>
        <taxon>Pseudomonadati</taxon>
        <taxon>Pseudomonadota</taxon>
        <taxon>Gammaproteobacteria</taxon>
        <taxon>Lysobacterales</taxon>
        <taxon>Lysobacteraceae</taxon>
        <taxon>Lysobacter</taxon>
    </lineage>
</organism>
<proteinExistence type="predicted"/>
<reference evidence="2 3" key="1">
    <citation type="submission" date="2021-08" db="EMBL/GenBank/DDBJ databases">
        <title>Lysobacter sp. strain CJ11 Genome sequencing and assembly.</title>
        <authorList>
            <person name="Kim I."/>
        </authorList>
    </citation>
    <scope>NUCLEOTIDE SEQUENCE [LARGE SCALE GENOMIC DNA]</scope>
    <source>
        <strain evidence="2 3">CJ11</strain>
    </source>
</reference>
<keyword evidence="1" id="KW-1133">Transmembrane helix</keyword>
<protein>
    <submittedName>
        <fullName evidence="2">Uncharacterized protein</fullName>
    </submittedName>
</protein>
<dbReference type="EMBL" id="CP080544">
    <property type="protein sequence ID" value="QYR53806.1"/>
    <property type="molecule type" value="Genomic_DNA"/>
</dbReference>
<evidence type="ECO:0000313" key="2">
    <source>
        <dbReference type="EMBL" id="QYR53806.1"/>
    </source>
</evidence>
<dbReference type="Proteomes" id="UP000824755">
    <property type="component" value="Chromosome"/>
</dbReference>
<keyword evidence="3" id="KW-1185">Reference proteome</keyword>
<name>A0ABX8WSI8_9GAMM</name>